<dbReference type="Gene3D" id="1.10.3710.10">
    <property type="entry name" value="DNA polymerase III clamp loader subunits, C-terminal domain"/>
    <property type="match status" value="1"/>
</dbReference>
<dbReference type="Gene3D" id="1.20.272.10">
    <property type="match status" value="1"/>
</dbReference>
<organism evidence="7 8">
    <name type="scientific">Candidatus Sungbacteria bacterium RIFCSPLOWO2_01_FULL_47_10</name>
    <dbReference type="NCBI Taxonomy" id="1802276"/>
    <lineage>
        <taxon>Bacteria</taxon>
        <taxon>Candidatus Sungiibacteriota</taxon>
    </lineage>
</organism>
<dbReference type="PANTHER" id="PTHR13779:SF7">
    <property type="entry name" value="ATPASE WRNIP1"/>
    <property type="match status" value="1"/>
</dbReference>
<dbReference type="Pfam" id="PF12002">
    <property type="entry name" value="MgsA_C"/>
    <property type="match status" value="1"/>
</dbReference>
<dbReference type="GO" id="GO:0006261">
    <property type="term" value="P:DNA-templated DNA replication"/>
    <property type="evidence" value="ECO:0007669"/>
    <property type="project" value="TreeGrafter"/>
</dbReference>
<protein>
    <submittedName>
        <fullName evidence="7">AAA family ATPase</fullName>
    </submittedName>
</protein>
<feature type="domain" description="AAA+ ATPase" evidence="6">
    <location>
        <begin position="50"/>
        <end position="168"/>
    </location>
</feature>
<keyword evidence="5" id="KW-0067">ATP-binding</keyword>
<dbReference type="GO" id="GO:0005524">
    <property type="term" value="F:ATP binding"/>
    <property type="evidence" value="ECO:0007669"/>
    <property type="project" value="UniProtKB-KW"/>
</dbReference>
<dbReference type="CDD" id="cd18139">
    <property type="entry name" value="HLD_clamp_RarA"/>
    <property type="match status" value="1"/>
</dbReference>
<reference evidence="7 8" key="1">
    <citation type="journal article" date="2016" name="Nat. Commun.">
        <title>Thousands of microbial genomes shed light on interconnected biogeochemical processes in an aquifer system.</title>
        <authorList>
            <person name="Anantharaman K."/>
            <person name="Brown C.T."/>
            <person name="Hug L.A."/>
            <person name="Sharon I."/>
            <person name="Castelle C.J."/>
            <person name="Probst A.J."/>
            <person name="Thomas B.C."/>
            <person name="Singh A."/>
            <person name="Wilkins M.J."/>
            <person name="Karaoz U."/>
            <person name="Brodie E.L."/>
            <person name="Williams K.H."/>
            <person name="Hubbard S.S."/>
            <person name="Banfield J.F."/>
        </authorList>
    </citation>
    <scope>NUCLEOTIDE SEQUENCE [LARGE SCALE GENOMIC DNA]</scope>
</reference>
<dbReference type="SUPFAM" id="SSF48019">
    <property type="entry name" value="post-AAA+ oligomerization domain-like"/>
    <property type="match status" value="1"/>
</dbReference>
<dbReference type="InterPro" id="IPR003593">
    <property type="entry name" value="AAA+_ATPase"/>
</dbReference>
<dbReference type="InterPro" id="IPR051314">
    <property type="entry name" value="AAA_ATPase_RarA/MGS1/WRNIP1"/>
</dbReference>
<dbReference type="GO" id="GO:0003677">
    <property type="term" value="F:DNA binding"/>
    <property type="evidence" value="ECO:0007669"/>
    <property type="project" value="InterPro"/>
</dbReference>
<sequence>MERAGLLFQKDVMQMPLAERMRPKDFDEFFGQDGIVGKGRPLRNATEQDSLQSIILWGPPGTGKTTLARIIAEKTGSIFIHFSAATMGVPELKQIVKEAEDRRRFNKKRTILFVDEIHRFNKTQQSAFLPSVEDGTIILIGATTENPSFEVISPLLSRSLVLVLKSLDDGSLEKILEQALKNKELGFGKYKITFDKKAKEVMIGFADGDARVLLNTLEFAVQNTPKIKGEIRLDSKKIHEILQKKAIRYDKNGEEHYNVISAFIKSMRDSDPDGALYWLSRMIEAGEDARFIARRMVIFASEDIGNAMPTALVVANAVAHAVEFVGLPEAAINLAHGVTYLASAKKSNASYKGLLAATADVKKHGALPVPLHLRNAVTNLMKDLNYGKGYTYAHDYKNTKIEQQHLPDALNGKKYYEPPK</sequence>
<dbReference type="Gene3D" id="1.10.8.60">
    <property type="match status" value="1"/>
</dbReference>
<gene>
    <name evidence="7" type="ORF">A2934_05410</name>
</gene>
<keyword evidence="3" id="KW-0235">DNA replication</keyword>
<dbReference type="PANTHER" id="PTHR13779">
    <property type="entry name" value="WERNER HELICASE-INTERACTING PROTEIN 1 FAMILY MEMBER"/>
    <property type="match status" value="1"/>
</dbReference>
<accession>A0A1G2L1J5</accession>
<name>A0A1G2L1J5_9BACT</name>
<dbReference type="InterPro" id="IPR032423">
    <property type="entry name" value="AAA_assoc_2"/>
</dbReference>
<evidence type="ECO:0000256" key="3">
    <source>
        <dbReference type="ARBA" id="ARBA00022705"/>
    </source>
</evidence>
<dbReference type="Gene3D" id="3.40.50.300">
    <property type="entry name" value="P-loop containing nucleotide triphosphate hydrolases"/>
    <property type="match status" value="1"/>
</dbReference>
<dbReference type="GO" id="GO:0017116">
    <property type="term" value="F:single-stranded DNA helicase activity"/>
    <property type="evidence" value="ECO:0007669"/>
    <property type="project" value="TreeGrafter"/>
</dbReference>
<dbReference type="AlphaFoldDB" id="A0A1G2L1J5"/>
<evidence type="ECO:0000256" key="2">
    <source>
        <dbReference type="ARBA" id="ARBA00008959"/>
    </source>
</evidence>
<dbReference type="GO" id="GO:0016887">
    <property type="term" value="F:ATP hydrolysis activity"/>
    <property type="evidence" value="ECO:0007669"/>
    <property type="project" value="InterPro"/>
</dbReference>
<evidence type="ECO:0000313" key="7">
    <source>
        <dbReference type="EMBL" id="OHA05515.1"/>
    </source>
</evidence>
<comment type="function">
    <text evidence="1">DNA-dependent ATPase that plays important roles in cellular responses to stalled DNA replication processes.</text>
</comment>
<comment type="similarity">
    <text evidence="2">Belongs to the AAA ATPase family. RarA/MGS1/WRNIP1 subfamily.</text>
</comment>
<dbReference type="EMBL" id="MHQO01000050">
    <property type="protein sequence ID" value="OHA05515.1"/>
    <property type="molecule type" value="Genomic_DNA"/>
</dbReference>
<evidence type="ECO:0000256" key="1">
    <source>
        <dbReference type="ARBA" id="ARBA00002393"/>
    </source>
</evidence>
<proteinExistence type="inferred from homology"/>
<evidence type="ECO:0000256" key="5">
    <source>
        <dbReference type="ARBA" id="ARBA00022840"/>
    </source>
</evidence>
<dbReference type="InterPro" id="IPR008921">
    <property type="entry name" value="DNA_pol3_clamp-load_cplx_C"/>
</dbReference>
<dbReference type="FunFam" id="3.40.50.300:FF:000137">
    <property type="entry name" value="Replication-associated recombination protein A"/>
    <property type="match status" value="1"/>
</dbReference>
<dbReference type="CDD" id="cd00009">
    <property type="entry name" value="AAA"/>
    <property type="match status" value="1"/>
</dbReference>
<dbReference type="InterPro" id="IPR027417">
    <property type="entry name" value="P-loop_NTPase"/>
</dbReference>
<dbReference type="Proteomes" id="UP000177982">
    <property type="component" value="Unassembled WGS sequence"/>
</dbReference>
<comment type="caution">
    <text evidence="7">The sequence shown here is derived from an EMBL/GenBank/DDBJ whole genome shotgun (WGS) entry which is preliminary data.</text>
</comment>
<dbReference type="FunFam" id="1.20.272.10:FF:000001">
    <property type="entry name" value="Putative AAA family ATPase"/>
    <property type="match status" value="1"/>
</dbReference>
<dbReference type="SMART" id="SM00382">
    <property type="entry name" value="AAA"/>
    <property type="match status" value="1"/>
</dbReference>
<evidence type="ECO:0000259" key="6">
    <source>
        <dbReference type="SMART" id="SM00382"/>
    </source>
</evidence>
<dbReference type="Pfam" id="PF16193">
    <property type="entry name" value="AAA_assoc_2"/>
    <property type="match status" value="1"/>
</dbReference>
<dbReference type="InterPro" id="IPR003959">
    <property type="entry name" value="ATPase_AAA_core"/>
</dbReference>
<dbReference type="SUPFAM" id="SSF52540">
    <property type="entry name" value="P-loop containing nucleoside triphosphate hydrolases"/>
    <property type="match status" value="1"/>
</dbReference>
<evidence type="ECO:0000256" key="4">
    <source>
        <dbReference type="ARBA" id="ARBA00022741"/>
    </source>
</evidence>
<dbReference type="GO" id="GO:0000731">
    <property type="term" value="P:DNA synthesis involved in DNA repair"/>
    <property type="evidence" value="ECO:0007669"/>
    <property type="project" value="TreeGrafter"/>
</dbReference>
<dbReference type="GO" id="GO:0008047">
    <property type="term" value="F:enzyme activator activity"/>
    <property type="evidence" value="ECO:0007669"/>
    <property type="project" value="TreeGrafter"/>
</dbReference>
<dbReference type="InterPro" id="IPR021886">
    <property type="entry name" value="MgsA_C"/>
</dbReference>
<dbReference type="Pfam" id="PF00004">
    <property type="entry name" value="AAA"/>
    <property type="match status" value="1"/>
</dbReference>
<evidence type="ECO:0000313" key="8">
    <source>
        <dbReference type="Proteomes" id="UP000177982"/>
    </source>
</evidence>
<keyword evidence="4" id="KW-0547">Nucleotide-binding</keyword>